<proteinExistence type="predicted"/>
<dbReference type="AlphaFoldDB" id="A0A6J5U409"/>
<gene>
    <name evidence="1" type="ORF">CURHAP_LOCUS14629</name>
</gene>
<dbReference type="Proteomes" id="UP000507222">
    <property type="component" value="Unassembled WGS sequence"/>
</dbReference>
<accession>A0A6J5U409</accession>
<evidence type="ECO:0000313" key="1">
    <source>
        <dbReference type="EMBL" id="CAB4269238.1"/>
    </source>
</evidence>
<dbReference type="EMBL" id="CAEKDK010000002">
    <property type="protein sequence ID" value="CAB4269238.1"/>
    <property type="molecule type" value="Genomic_DNA"/>
</dbReference>
<organism evidence="1 2">
    <name type="scientific">Prunus armeniaca</name>
    <name type="common">Apricot</name>
    <name type="synonym">Armeniaca vulgaris</name>
    <dbReference type="NCBI Taxonomy" id="36596"/>
    <lineage>
        <taxon>Eukaryota</taxon>
        <taxon>Viridiplantae</taxon>
        <taxon>Streptophyta</taxon>
        <taxon>Embryophyta</taxon>
        <taxon>Tracheophyta</taxon>
        <taxon>Spermatophyta</taxon>
        <taxon>Magnoliopsida</taxon>
        <taxon>eudicotyledons</taxon>
        <taxon>Gunneridae</taxon>
        <taxon>Pentapetalae</taxon>
        <taxon>rosids</taxon>
        <taxon>fabids</taxon>
        <taxon>Rosales</taxon>
        <taxon>Rosaceae</taxon>
        <taxon>Amygdaloideae</taxon>
        <taxon>Amygdaleae</taxon>
        <taxon>Prunus</taxon>
    </lineage>
</organism>
<name>A0A6J5U409_PRUAR</name>
<evidence type="ECO:0000313" key="2">
    <source>
        <dbReference type="Proteomes" id="UP000507222"/>
    </source>
</evidence>
<reference evidence="1 2" key="1">
    <citation type="submission" date="2020-05" db="EMBL/GenBank/DDBJ databases">
        <authorList>
            <person name="Campoy J."/>
            <person name="Schneeberger K."/>
            <person name="Spophaly S."/>
        </authorList>
    </citation>
    <scope>NUCLEOTIDE SEQUENCE [LARGE SCALE GENOMIC DNA]</scope>
    <source>
        <strain evidence="1">PruArmRojPasFocal</strain>
    </source>
</reference>
<protein>
    <submittedName>
        <fullName evidence="1">Uncharacterized protein</fullName>
    </submittedName>
</protein>
<sequence length="77" mass="9233">MSRDRRHSSLWWLQQESFRRRCYLELGVADLKLPKKAKCGCCRTRSISRVRSMWSFLRLPFGILGCLEKFSNCMTDW</sequence>